<reference evidence="1 2" key="1">
    <citation type="submission" date="2022-09" db="EMBL/GenBank/DDBJ databases">
        <authorList>
            <person name="Giprobiosintez L."/>
        </authorList>
    </citation>
    <scope>NUCLEOTIDE SEQUENCE [LARGE SCALE GENOMIC DNA]</scope>
    <source>
        <strain evidence="2">VKPM-B-12549 (GBS-15)</strain>
    </source>
</reference>
<protein>
    <submittedName>
        <fullName evidence="1">DUF433 domain-containing protein</fullName>
    </submittedName>
</protein>
<dbReference type="Proteomes" id="UP001359308">
    <property type="component" value="Chromosome"/>
</dbReference>
<dbReference type="InterPro" id="IPR009057">
    <property type="entry name" value="Homeodomain-like_sf"/>
</dbReference>
<evidence type="ECO:0000313" key="2">
    <source>
        <dbReference type="Proteomes" id="UP001359308"/>
    </source>
</evidence>
<gene>
    <name evidence="1" type="ORF">N4J17_07910</name>
</gene>
<dbReference type="RefSeq" id="WP_198322777.1">
    <property type="nucleotide sequence ID" value="NZ_CP104311.1"/>
</dbReference>
<keyword evidence="2" id="KW-1185">Reference proteome</keyword>
<proteinExistence type="predicted"/>
<dbReference type="InterPro" id="IPR007367">
    <property type="entry name" value="DUF433"/>
</dbReference>
<dbReference type="InterPro" id="IPR036388">
    <property type="entry name" value="WH-like_DNA-bd_sf"/>
</dbReference>
<dbReference type="Pfam" id="PF04255">
    <property type="entry name" value="DUF433"/>
    <property type="match status" value="1"/>
</dbReference>
<dbReference type="SUPFAM" id="SSF46689">
    <property type="entry name" value="Homeodomain-like"/>
    <property type="match status" value="1"/>
</dbReference>
<dbReference type="PANTHER" id="PTHR34849:SF3">
    <property type="entry name" value="SSR2962 PROTEIN"/>
    <property type="match status" value="1"/>
</dbReference>
<dbReference type="PANTHER" id="PTHR34849">
    <property type="entry name" value="SSL5025 PROTEIN"/>
    <property type="match status" value="1"/>
</dbReference>
<accession>A0ABZ2FBB5</accession>
<name>A0ABZ2FBB5_METCP</name>
<sequence length="79" mass="8937">MNWKDRIVVDPDILVGKPIIKGTRISVELLLDRLADGWSIDDILRSYPHLTRDDVLAALSFAAELFREERFVAVGKVTS</sequence>
<organism evidence="1 2">
    <name type="scientific">Methylococcus capsulatus</name>
    <dbReference type="NCBI Taxonomy" id="414"/>
    <lineage>
        <taxon>Bacteria</taxon>
        <taxon>Pseudomonadati</taxon>
        <taxon>Pseudomonadota</taxon>
        <taxon>Gammaproteobacteria</taxon>
        <taxon>Methylococcales</taxon>
        <taxon>Methylococcaceae</taxon>
        <taxon>Methylococcus</taxon>
    </lineage>
</organism>
<evidence type="ECO:0000313" key="1">
    <source>
        <dbReference type="EMBL" id="WWF03528.1"/>
    </source>
</evidence>
<dbReference type="Gene3D" id="1.10.10.10">
    <property type="entry name" value="Winged helix-like DNA-binding domain superfamily/Winged helix DNA-binding domain"/>
    <property type="match status" value="1"/>
</dbReference>
<dbReference type="EMBL" id="CP104311">
    <property type="protein sequence ID" value="WWF03528.1"/>
    <property type="molecule type" value="Genomic_DNA"/>
</dbReference>